<dbReference type="Proteomes" id="UP000024404">
    <property type="component" value="Unassembled WGS sequence"/>
</dbReference>
<sequence>MCYDELKRWQGTMVKKQNREKNPTEGRGESKRVAESFEMGMQGLNKRLIMLIGFSEDHILGSDDIGDLRPLYVLHVQRTIPSVLVGLHCDTPCVIVMRSPLLTPCKSSGAEE</sequence>
<proteinExistence type="predicted"/>
<reference evidence="2" key="2">
    <citation type="submission" date="2022-06" db="UniProtKB">
        <authorList>
            <consortium name="EnsemblMetazoa"/>
        </authorList>
    </citation>
    <scope>IDENTIFICATION</scope>
</reference>
<dbReference type="EMBL" id="CMVM020000134">
    <property type="status" value="NOT_ANNOTATED_CDS"/>
    <property type="molecule type" value="Genomic_DNA"/>
</dbReference>
<dbReference type="AlphaFoldDB" id="A0A8R1XX28"/>
<keyword evidence="3" id="KW-1185">Reference proteome</keyword>
<organism evidence="2 3">
    <name type="scientific">Onchocerca volvulus</name>
    <dbReference type="NCBI Taxonomy" id="6282"/>
    <lineage>
        <taxon>Eukaryota</taxon>
        <taxon>Metazoa</taxon>
        <taxon>Ecdysozoa</taxon>
        <taxon>Nematoda</taxon>
        <taxon>Chromadorea</taxon>
        <taxon>Rhabditida</taxon>
        <taxon>Spirurina</taxon>
        <taxon>Spiruromorpha</taxon>
        <taxon>Filarioidea</taxon>
        <taxon>Onchocercidae</taxon>
        <taxon>Onchocerca</taxon>
    </lineage>
</organism>
<reference evidence="3" key="1">
    <citation type="submission" date="2013-10" db="EMBL/GenBank/DDBJ databases">
        <title>Genome sequencing of Onchocerca volvulus.</title>
        <authorList>
            <person name="Cotton J."/>
            <person name="Tsai J."/>
            <person name="Stanley E."/>
            <person name="Tracey A."/>
            <person name="Holroyd N."/>
            <person name="Lustigman S."/>
            <person name="Berriman M."/>
        </authorList>
    </citation>
    <scope>NUCLEOTIDE SEQUENCE</scope>
</reference>
<evidence type="ECO:0000313" key="2">
    <source>
        <dbReference type="EnsemblMetazoa" id="OVOC4491.1"/>
    </source>
</evidence>
<feature type="region of interest" description="Disordered" evidence="1">
    <location>
        <begin position="13"/>
        <end position="33"/>
    </location>
</feature>
<evidence type="ECO:0000256" key="1">
    <source>
        <dbReference type="SAM" id="MobiDB-lite"/>
    </source>
</evidence>
<feature type="compositionally biased region" description="Basic and acidic residues" evidence="1">
    <location>
        <begin position="17"/>
        <end position="33"/>
    </location>
</feature>
<dbReference type="EnsemblMetazoa" id="OVOC4491.1">
    <property type="protein sequence ID" value="OVOC4491.1"/>
    <property type="gene ID" value="WBGene00241300"/>
</dbReference>
<accession>A0A8R1XX28</accession>
<protein>
    <submittedName>
        <fullName evidence="2">Uncharacterized protein</fullName>
    </submittedName>
</protein>
<name>A0A8R1XX28_ONCVO</name>
<evidence type="ECO:0000313" key="3">
    <source>
        <dbReference type="Proteomes" id="UP000024404"/>
    </source>
</evidence>